<dbReference type="Pfam" id="PF18777">
    <property type="entry name" value="CRM1_repeat"/>
    <property type="match status" value="1"/>
</dbReference>
<dbReference type="Pfam" id="PF18787">
    <property type="entry name" value="CRM1_repeat_3"/>
    <property type="match status" value="1"/>
</dbReference>
<organism evidence="8 9">
    <name type="scientific">Linderina pennispora</name>
    <dbReference type="NCBI Taxonomy" id="61395"/>
    <lineage>
        <taxon>Eukaryota</taxon>
        <taxon>Fungi</taxon>
        <taxon>Fungi incertae sedis</taxon>
        <taxon>Zoopagomycota</taxon>
        <taxon>Kickxellomycotina</taxon>
        <taxon>Kickxellomycetes</taxon>
        <taxon>Kickxellales</taxon>
        <taxon>Kickxellaceae</taxon>
        <taxon>Linderina</taxon>
    </lineage>
</organism>
<dbReference type="InterPro" id="IPR041123">
    <property type="entry name" value="CRM1_repeat"/>
</dbReference>
<keyword evidence="9" id="KW-1185">Reference proteome</keyword>
<dbReference type="PANTHER" id="PTHR11223:SF2">
    <property type="entry name" value="EXPORTIN-1"/>
    <property type="match status" value="1"/>
</dbReference>
<dbReference type="PROSITE" id="PS50166">
    <property type="entry name" value="IMPORTIN_B_NT"/>
    <property type="match status" value="1"/>
</dbReference>
<dbReference type="Pfam" id="PF08767">
    <property type="entry name" value="CRM1_C"/>
    <property type="match status" value="1"/>
</dbReference>
<dbReference type="InterPro" id="IPR041235">
    <property type="entry name" value="Exp1_repeat_2"/>
</dbReference>
<reference evidence="8 9" key="1">
    <citation type="submission" date="2016-07" db="EMBL/GenBank/DDBJ databases">
        <title>Pervasive Adenine N6-methylation of Active Genes in Fungi.</title>
        <authorList>
            <consortium name="DOE Joint Genome Institute"/>
            <person name="Mondo S.J."/>
            <person name="Dannebaum R.O."/>
            <person name="Kuo R.C."/>
            <person name="Labutti K."/>
            <person name="Haridas S."/>
            <person name="Kuo A."/>
            <person name="Salamov A."/>
            <person name="Ahrendt S.R."/>
            <person name="Lipzen A."/>
            <person name="Sullivan W."/>
            <person name="Andreopoulos W.B."/>
            <person name="Clum A."/>
            <person name="Lindquist E."/>
            <person name="Daum C."/>
            <person name="Ramamoorthy G.K."/>
            <person name="Gryganskyi A."/>
            <person name="Culley D."/>
            <person name="Magnuson J.K."/>
            <person name="James T.Y."/>
            <person name="O'Malley M.A."/>
            <person name="Stajich J.E."/>
            <person name="Spatafora J.W."/>
            <person name="Visel A."/>
            <person name="Grigoriev I.V."/>
        </authorList>
    </citation>
    <scope>NUCLEOTIDE SEQUENCE [LARGE SCALE GENOMIC DNA]</scope>
    <source>
        <strain evidence="8 9">ATCC 12442</strain>
    </source>
</reference>
<accession>A0A1Y1WCY4</accession>
<dbReference type="RefSeq" id="XP_040744904.1">
    <property type="nucleotide sequence ID" value="XM_040891300.1"/>
</dbReference>
<keyword evidence="3" id="KW-0813">Transport</keyword>
<dbReference type="AlphaFoldDB" id="A0A1Y1WCY4"/>
<feature type="domain" description="Importin N-terminal" evidence="7">
    <location>
        <begin position="52"/>
        <end position="118"/>
    </location>
</feature>
<evidence type="ECO:0000313" key="9">
    <source>
        <dbReference type="Proteomes" id="UP000193922"/>
    </source>
</evidence>
<dbReference type="InterPro" id="IPR013598">
    <property type="entry name" value="Exportin-1/Importin-b-like"/>
</dbReference>
<keyword evidence="4" id="KW-0653">Protein transport</keyword>
<dbReference type="GO" id="GO:0031267">
    <property type="term" value="F:small GTPase binding"/>
    <property type="evidence" value="ECO:0007669"/>
    <property type="project" value="InterPro"/>
</dbReference>
<dbReference type="GO" id="GO:0005049">
    <property type="term" value="F:nuclear export signal receptor activity"/>
    <property type="evidence" value="ECO:0007669"/>
    <property type="project" value="InterPro"/>
</dbReference>
<dbReference type="InterPro" id="IPR001494">
    <property type="entry name" value="Importin-beta_N"/>
</dbReference>
<dbReference type="SMART" id="SM00913">
    <property type="entry name" value="IBN_N"/>
    <property type="match status" value="1"/>
</dbReference>
<evidence type="ECO:0000256" key="5">
    <source>
        <dbReference type="ARBA" id="ARBA00023242"/>
    </source>
</evidence>
<dbReference type="EMBL" id="MCFD01000004">
    <property type="protein sequence ID" value="ORX71389.1"/>
    <property type="molecule type" value="Genomic_DNA"/>
</dbReference>
<dbReference type="OrthoDB" id="27218at2759"/>
<dbReference type="SMART" id="SM01102">
    <property type="entry name" value="CRM1_C"/>
    <property type="match status" value="1"/>
</dbReference>
<comment type="caution">
    <text evidence="8">The sequence shown here is derived from an EMBL/GenBank/DDBJ whole genome shotgun (WGS) entry which is preliminary data.</text>
</comment>
<evidence type="ECO:0000256" key="3">
    <source>
        <dbReference type="ARBA" id="ARBA00022448"/>
    </source>
</evidence>
<dbReference type="FunFam" id="1.25.10.10:FF:000022">
    <property type="entry name" value="protein EXPORTIN 1A"/>
    <property type="match status" value="1"/>
</dbReference>
<dbReference type="Pfam" id="PF03810">
    <property type="entry name" value="IBN_N"/>
    <property type="match status" value="1"/>
</dbReference>
<dbReference type="Gene3D" id="1.25.10.10">
    <property type="entry name" value="Leucine-rich Repeat Variant"/>
    <property type="match status" value="1"/>
</dbReference>
<name>A0A1Y1WCY4_9FUNG</name>
<evidence type="ECO:0000259" key="7">
    <source>
        <dbReference type="PROSITE" id="PS50166"/>
    </source>
</evidence>
<dbReference type="GO" id="GO:0005634">
    <property type="term" value="C:nucleus"/>
    <property type="evidence" value="ECO:0007669"/>
    <property type="project" value="UniProtKB-SubCell"/>
</dbReference>
<dbReference type="Pfam" id="PF08389">
    <property type="entry name" value="Xpo1"/>
    <property type="match status" value="1"/>
</dbReference>
<evidence type="ECO:0000256" key="1">
    <source>
        <dbReference type="ARBA" id="ARBA00004123"/>
    </source>
</evidence>
<feature type="region of interest" description="Disordered" evidence="6">
    <location>
        <begin position="1051"/>
        <end position="1074"/>
    </location>
</feature>
<dbReference type="GO" id="GO:0006611">
    <property type="term" value="P:protein export from nucleus"/>
    <property type="evidence" value="ECO:0007669"/>
    <property type="project" value="InterPro"/>
</dbReference>
<evidence type="ECO:0000256" key="2">
    <source>
        <dbReference type="ARBA" id="ARBA00009466"/>
    </source>
</evidence>
<dbReference type="InterPro" id="IPR016024">
    <property type="entry name" value="ARM-type_fold"/>
</dbReference>
<dbReference type="GeneID" id="63807948"/>
<comment type="similarity">
    <text evidence="2">Belongs to the exportin family.</text>
</comment>
<dbReference type="GO" id="GO:0005737">
    <property type="term" value="C:cytoplasm"/>
    <property type="evidence" value="ECO:0007669"/>
    <property type="project" value="TreeGrafter"/>
</dbReference>
<dbReference type="Pfam" id="PF18784">
    <property type="entry name" value="CRM1_repeat_2"/>
    <property type="match status" value="1"/>
</dbReference>
<dbReference type="GO" id="GO:0000056">
    <property type="term" value="P:ribosomal small subunit export from nucleus"/>
    <property type="evidence" value="ECO:0007669"/>
    <property type="project" value="TreeGrafter"/>
</dbReference>
<sequence>MEVSPAWEVQYLHRPTLRVFAILDFNRDFDVPLFDRVVDALFTGRGDEQKMAQQVLTEFKDHELAWTRADGILTVSSSVQSKFIALQVLDKLIQTRWKILPADQRNGIKNFIVEVILKTASTEQSLRQNRVFLNKINLSLVQILKQEWPHNWPSFIPEIVQTSRSNLSLCENNMAILKLLSEEVFDFSAEQMTQAKTRNLKQQMCGEFSSIYTLCNEILQKAVQPSLINATLETLLRFLSWVPLGYIFETDLIDNLCTRFLGPEITRSVTIKCLTEIGGLSDGSDQYNARFVQLFTMAIAGLREIMGPNPDMASSWDSYGDVEQGFIQNMGLFLTSYLTTHLRLVEAQVQRDDVIQAHQYLLLISQIDEREVFKVCLEYWNMLVRGLYEDGRTSSFSGSSGLLNLGTNSSNGNTGSLSFELRRQMYSKILTGVRYVMIDRMARPEEVLIVENDEGEIVREFIKETDTITLYKAQRECLIYLTHLDSQDMEKIMVEKLSKQMDGSEWSWNNLNKLCWAIGSISGSMGEDQERRVLVIIIKDLLSLCELKRGKDNKAVVASNIMYVVGQYPRFLKAHWKFLKTVANKLFEFMHELHEGVRDMACDTFVTIAQKCRRHFIVNQPGEERPFVEDIILNQNAITSDLEPHQVNRFSEAVGYLISAQINAEAQAELITGLMEPSNAMWDQLVTRASSNINELRNVDLVKQLGNILRTNVSACGAIGKGFINQIGRIYMDMLGLYKAVSELISQSIAQGGEIVTRHADIRAMRTIKKETLRLVDTYVKHCEGEVMAVNTNMVPPLLEAVLKTMNTIVNELGSLMTDKIPIIFDSLFESTMGMINQDFTEYPEHRLAIYQLLRTINQKCFNATLNLPPPQFRFMVMSVMWGFKHTLRDIADIGLTIALEMVNNFNISDRNISNVFFQTYFIELLNEVIVVLTDNDHKSSFRLQCMVLARMLHLIESNQVAAPLFDPSNPEFANMTNSLFVRQSLAGLLTTAFSNLTQRQIEVFVEGLFKFNDEFEKFRTHVRDFLIQTKEFAGDVADLYLEETERELEAKRQEEKEKAKAIPGMIKPSEMEE</sequence>
<dbReference type="STRING" id="61395.A0A1Y1WCY4"/>
<feature type="compositionally biased region" description="Basic and acidic residues" evidence="6">
    <location>
        <begin position="1051"/>
        <end position="1061"/>
    </location>
</feature>
<dbReference type="GO" id="GO:0000055">
    <property type="term" value="P:ribosomal large subunit export from nucleus"/>
    <property type="evidence" value="ECO:0007669"/>
    <property type="project" value="TreeGrafter"/>
</dbReference>
<gene>
    <name evidence="8" type="ORF">DL89DRAFT_321732</name>
</gene>
<protein>
    <recommendedName>
        <fullName evidence="7">Importin N-terminal domain-containing protein</fullName>
    </recommendedName>
</protein>
<dbReference type="Proteomes" id="UP000193922">
    <property type="component" value="Unassembled WGS sequence"/>
</dbReference>
<dbReference type="SUPFAM" id="SSF48371">
    <property type="entry name" value="ARM repeat"/>
    <property type="match status" value="1"/>
</dbReference>
<dbReference type="InterPro" id="IPR014877">
    <property type="entry name" value="XPO1_C_dom"/>
</dbReference>
<evidence type="ECO:0000256" key="6">
    <source>
        <dbReference type="SAM" id="MobiDB-lite"/>
    </source>
</evidence>
<proteinExistence type="inferred from homology"/>
<dbReference type="InterPro" id="IPR045065">
    <property type="entry name" value="XPO1/5"/>
</dbReference>
<evidence type="ECO:0000313" key="8">
    <source>
        <dbReference type="EMBL" id="ORX71389.1"/>
    </source>
</evidence>
<evidence type="ECO:0000256" key="4">
    <source>
        <dbReference type="ARBA" id="ARBA00022927"/>
    </source>
</evidence>
<dbReference type="InterPro" id="IPR040485">
    <property type="entry name" value="XPO1_repeat_3"/>
</dbReference>
<comment type="subcellular location">
    <subcellularLocation>
        <location evidence="1">Nucleus</location>
    </subcellularLocation>
</comment>
<dbReference type="InterPro" id="IPR011989">
    <property type="entry name" value="ARM-like"/>
</dbReference>
<dbReference type="PANTHER" id="PTHR11223">
    <property type="entry name" value="EXPORTIN 1/5"/>
    <property type="match status" value="1"/>
</dbReference>
<keyword evidence="5" id="KW-0539">Nucleus</keyword>